<organism evidence="2 3">
    <name type="scientific">Mus spicilegus</name>
    <name type="common">Mound-building mouse</name>
    <dbReference type="NCBI Taxonomy" id="10103"/>
    <lineage>
        <taxon>Eukaryota</taxon>
        <taxon>Metazoa</taxon>
        <taxon>Chordata</taxon>
        <taxon>Craniata</taxon>
        <taxon>Vertebrata</taxon>
        <taxon>Euteleostomi</taxon>
        <taxon>Mammalia</taxon>
        <taxon>Eutheria</taxon>
        <taxon>Euarchontoglires</taxon>
        <taxon>Glires</taxon>
        <taxon>Rodentia</taxon>
        <taxon>Myomorpha</taxon>
        <taxon>Muroidea</taxon>
        <taxon>Muridae</taxon>
        <taxon>Murinae</taxon>
        <taxon>Mus</taxon>
        <taxon>Mus</taxon>
    </lineage>
</organism>
<keyword evidence="3" id="KW-1185">Reference proteome</keyword>
<evidence type="ECO:0000313" key="2">
    <source>
        <dbReference type="Ensembl" id="ENSMSIP00000006710.1"/>
    </source>
</evidence>
<dbReference type="GeneTree" id="ENSGT00520000061451"/>
<feature type="region of interest" description="Disordered" evidence="1">
    <location>
        <begin position="29"/>
        <end position="116"/>
    </location>
</feature>
<dbReference type="Proteomes" id="UP000694415">
    <property type="component" value="Unplaced"/>
</dbReference>
<accession>A0A8C6GI48</accession>
<dbReference type="AlphaFoldDB" id="A0A8C6GI48"/>
<proteinExistence type="predicted"/>
<reference evidence="2" key="2">
    <citation type="submission" date="2025-09" db="UniProtKB">
        <authorList>
            <consortium name="Ensembl"/>
        </authorList>
    </citation>
    <scope>IDENTIFICATION</scope>
</reference>
<name>A0A8C6GI48_MUSSI</name>
<evidence type="ECO:0000256" key="1">
    <source>
        <dbReference type="SAM" id="MobiDB-lite"/>
    </source>
</evidence>
<sequence>MDSEASDRERCLALIVGQLRGVGRIRQPEFSQDSLDGRQIRVDHAGKSARGSRGGAFGGRGRSYSRGGGDQGYGSGRYDSRPGGYGYGYGRSRDYSGSQGGYDRYSGGNYRDNYDN</sequence>
<evidence type="ECO:0000313" key="3">
    <source>
        <dbReference type="Proteomes" id="UP000694415"/>
    </source>
</evidence>
<feature type="compositionally biased region" description="Basic and acidic residues" evidence="1">
    <location>
        <begin position="35"/>
        <end position="46"/>
    </location>
</feature>
<dbReference type="Ensembl" id="ENSMSIT00000008503.1">
    <property type="protein sequence ID" value="ENSMSIP00000006710.1"/>
    <property type="gene ID" value="ENSMSIG00000005988.1"/>
</dbReference>
<reference evidence="2" key="1">
    <citation type="submission" date="2025-08" db="UniProtKB">
        <authorList>
            <consortium name="Ensembl"/>
        </authorList>
    </citation>
    <scope>IDENTIFICATION</scope>
</reference>
<feature type="compositionally biased region" description="Gly residues" evidence="1">
    <location>
        <begin position="52"/>
        <end position="75"/>
    </location>
</feature>
<protein>
    <submittedName>
        <fullName evidence="2">Uncharacterized protein</fullName>
    </submittedName>
</protein>